<sequence>MALSFTDPLVELQSVSFQYPPHNLTAIQGVVAQGRIYDITFQLNSGDRVLVVGHNGSGKSTLLSVVGGRRKAAQGKITVLGTDAFEDTRVQQHVSLIADPWPPEAFFGTTVDKLASPAQQQERKERIARILHLSLQRSVEHMSTGEKRRVQILHGMLGKSAVYLLDECSTDVDVAERKAVLDLIQAECIAESSCCMYATHIFDGVGDWATHIMLMRNGTIVEFKKISEVTEPLESFTYKFLSRSHGKSLSLTSLPGVEGETNGASNMAKAEEAKVYNSAASIETKEAVIVCEGLKFRDLFDGLSFKVYRGERMLLCGCNGVGKSTLLNMMGGSQYFNNTDGALRILGKVCFEDMSLNASIALAGNWWASAPPCEVYVREMVDLNTPRAKHLCELLAVNLNWDVRYLSAGELKRVQLLLRLQEERPIVLLDEATSNLDLDMRHALLSFLYSESVNRGVTVIYVTHIFGGLQEWPTVVMMLDRSRRGLHATWGRSGGNVDKCGVSMDRIVEELIMLKSKEHVNVIV</sequence>
<dbReference type="PaxDb" id="5691-AAZ11843"/>
<dbReference type="KEGG" id="tbr:Tb927.6.2810"/>
<evidence type="ECO:0000313" key="6">
    <source>
        <dbReference type="Proteomes" id="UP000008524"/>
    </source>
</evidence>
<reference evidence="5 6" key="3">
    <citation type="journal article" date="2005" name="Science">
        <title>The genome of the African trypanosome Trypanosoma brucei.</title>
        <authorList>
            <person name="Berriman M."/>
            <person name="Ghedin E."/>
            <person name="Hertz-Fowler C."/>
            <person name="Blandin G."/>
            <person name="Renauld H."/>
            <person name="Bartholomeu D.C."/>
            <person name="Lennard N.J."/>
            <person name="Caler E."/>
            <person name="Hamlin N.E."/>
            <person name="Haas B."/>
            <person name="Bohme U."/>
            <person name="Hannick L."/>
            <person name="Aslett M.A."/>
            <person name="Shallom J."/>
            <person name="Marcello L."/>
            <person name="Hou L."/>
            <person name="Wickstead B."/>
            <person name="Alsmark U.C."/>
            <person name="Arrowsmith C."/>
            <person name="Atkin R.J."/>
            <person name="Barron A.J."/>
            <person name="Bringaud F."/>
            <person name="Brooks K."/>
            <person name="Carrington M."/>
            <person name="Cherevach I."/>
            <person name="Chillingworth T.J."/>
            <person name="Churcher C."/>
            <person name="Clark L.N."/>
            <person name="Corton C.H."/>
            <person name="Cronin A."/>
            <person name="Davies R.M."/>
            <person name="Doggett J."/>
            <person name="Djikeng A."/>
            <person name="Feldblyum T."/>
            <person name="Field M.C."/>
            <person name="Fraser A."/>
            <person name="Goodhead I."/>
            <person name="Hance Z."/>
            <person name="Harper D."/>
            <person name="Harris B.R."/>
            <person name="Hauser H."/>
            <person name="Hostetler J."/>
            <person name="Ivens A."/>
            <person name="Jagels K."/>
            <person name="Johnson D."/>
            <person name="Johnson J."/>
            <person name="Jones K."/>
            <person name="Kerhornou A.X."/>
            <person name="Koo H."/>
            <person name="Larke N."/>
            <person name="Landfear S."/>
            <person name="Larkin C."/>
            <person name="Leech V."/>
            <person name="Line A."/>
            <person name="Lord A."/>
            <person name="Macleod A."/>
            <person name="Mooney P.J."/>
            <person name="Moule S."/>
            <person name="Martin D.M."/>
            <person name="Morgan G.W."/>
            <person name="Mungall K."/>
            <person name="Norbertczak H."/>
            <person name="Ormond D."/>
            <person name="Pai G."/>
            <person name="Peacock C.S."/>
            <person name="Peterson J."/>
            <person name="Quail M.A."/>
            <person name="Rabbinowitsch E."/>
            <person name="Rajandream M.A."/>
            <person name="Reitter C."/>
            <person name="Salzberg S.L."/>
            <person name="Sanders M."/>
            <person name="Schobel S."/>
            <person name="Sharp S."/>
            <person name="Simmonds M."/>
            <person name="Simpson A.J."/>
            <person name="Tallon L."/>
            <person name="Turner C.M."/>
            <person name="Tait A."/>
            <person name="Tivey A.R."/>
            <person name="Van Aken S."/>
            <person name="Walker D."/>
            <person name="Wanless D."/>
            <person name="Wang S."/>
            <person name="White B."/>
            <person name="White O."/>
            <person name="Whitehead S."/>
            <person name="Woodward J."/>
            <person name="Wortman J."/>
            <person name="Adams M.D."/>
            <person name="Embley T.M."/>
            <person name="Gull K."/>
            <person name="Ullu E."/>
            <person name="Barry J.D."/>
            <person name="Fairlamb A.H."/>
            <person name="Opperdoes F."/>
            <person name="Barrell B.G."/>
            <person name="Donelson J.E."/>
            <person name="Hall N."/>
            <person name="Fraser C.M."/>
            <person name="Melville S.E."/>
            <person name="El-Sayed N.M."/>
        </authorList>
    </citation>
    <scope>NUCLEOTIDE SEQUENCE [LARGE SCALE GENOMIC DNA]</scope>
    <source>
        <strain evidence="5 6">927/4 GUTat10.1</strain>
    </source>
</reference>
<accession>D6XI14</accession>
<organism evidence="4 6">
    <name type="scientific">Trypanosoma brucei brucei (strain 927/4 GUTat10.1)</name>
    <dbReference type="NCBI Taxonomy" id="185431"/>
    <lineage>
        <taxon>Eukaryota</taxon>
        <taxon>Discoba</taxon>
        <taxon>Euglenozoa</taxon>
        <taxon>Kinetoplastea</taxon>
        <taxon>Metakinetoplastina</taxon>
        <taxon>Trypanosomatida</taxon>
        <taxon>Trypanosomatidae</taxon>
        <taxon>Trypanosoma</taxon>
    </lineage>
</organism>
<keyword evidence="1" id="KW-0547">Nucleotide-binding</keyword>
<dbReference type="Pfam" id="PF00005">
    <property type="entry name" value="ABC_tran"/>
    <property type="match status" value="2"/>
</dbReference>
<dbReference type="PANTHER" id="PTHR43158">
    <property type="entry name" value="SKFA PEPTIDE EXPORT ATP-BINDING PROTEIN SKFE"/>
    <property type="match status" value="1"/>
</dbReference>
<dbReference type="VEuPathDB" id="TriTrypDB:Tb927.6.2810"/>
<reference evidence="4" key="1">
    <citation type="submission" date="2000-10" db="EMBL/GenBank/DDBJ databases">
        <authorList>
            <person name="El-Sayed N.M."/>
            <person name="Khalak H."/>
            <person name="Adams M.D."/>
        </authorList>
    </citation>
    <scope>NUCLEOTIDE SEQUENCE</scope>
    <source>
        <strain evidence="4">GUTat10.1</strain>
    </source>
</reference>
<dbReference type="AlphaFoldDB" id="Q583Q3"/>
<dbReference type="InterPro" id="IPR003439">
    <property type="entry name" value="ABC_transporter-like_ATP-bd"/>
</dbReference>
<dbReference type="EMBL" id="CP000069">
    <property type="protein sequence ID" value="AAZ11843.1"/>
    <property type="molecule type" value="Genomic_DNA"/>
</dbReference>
<dbReference type="InterPro" id="IPR003593">
    <property type="entry name" value="AAA+_ATPase"/>
</dbReference>
<dbReference type="PROSITE" id="PS50893">
    <property type="entry name" value="ABC_TRANSPORTER_2"/>
    <property type="match status" value="2"/>
</dbReference>
<dbReference type="GO" id="GO:0022857">
    <property type="term" value="F:transmembrane transporter activity"/>
    <property type="evidence" value="ECO:0000318"/>
    <property type="project" value="GO_Central"/>
</dbReference>
<dbReference type="SMR" id="Q583Q3"/>
<dbReference type="Proteomes" id="UP000008524">
    <property type="component" value="Chromosome 6"/>
</dbReference>
<dbReference type="EMBL" id="AC084047">
    <property type="protein sequence ID" value="AAX80984.1"/>
    <property type="molecule type" value="Genomic_DNA"/>
</dbReference>
<dbReference type="CDD" id="cd00267">
    <property type="entry name" value="ABC_ATPase"/>
    <property type="match status" value="1"/>
</dbReference>
<dbReference type="InterPro" id="IPR027417">
    <property type="entry name" value="P-loop_NTPase"/>
</dbReference>
<dbReference type="GO" id="GO:0055085">
    <property type="term" value="P:transmembrane transport"/>
    <property type="evidence" value="ECO:0000318"/>
    <property type="project" value="GO_Central"/>
</dbReference>
<feature type="domain" description="ABC transporter" evidence="3">
    <location>
        <begin position="10"/>
        <end position="242"/>
    </location>
</feature>
<dbReference type="InParanoid" id="Q583Q3"/>
<dbReference type="STRING" id="185431.Q583Q3"/>
<reference evidence="4" key="4">
    <citation type="submission" date="2005-04" db="EMBL/GenBank/DDBJ databases">
        <title>.</title>
        <authorList>
            <person name="Ghedin E."/>
            <person name="Blandin G."/>
            <person name="Bartholomeu D."/>
            <person name="Caler E."/>
            <person name="Haas B."/>
            <person name="Hannick L."/>
            <person name="Shallom J."/>
            <person name="Hou L."/>
            <person name="Djikeng A."/>
            <person name="Feldblyum T."/>
            <person name="Hostetler J."/>
            <person name="Johnson J."/>
            <person name="Jones K."/>
            <person name="Koo H.L."/>
            <person name="Larkin C."/>
            <person name="Pai G."/>
            <person name="Peterson J."/>
            <person name="Khalak H.G."/>
            <person name="Salzberg S."/>
            <person name="Simpson A.J."/>
            <person name="Tallon L."/>
            <person name="Van Aken S."/>
            <person name="Wanless D."/>
            <person name="White O."/>
            <person name="Wortman J."/>
            <person name="Fraser C.M."/>
            <person name="El-Sayed N.M.A."/>
        </authorList>
    </citation>
    <scope>NUCLEOTIDE SEQUENCE</scope>
    <source>
        <strain evidence="4">GUTat10.1</strain>
    </source>
</reference>
<evidence type="ECO:0000256" key="2">
    <source>
        <dbReference type="ARBA" id="ARBA00022840"/>
    </source>
</evidence>
<dbReference type="eggNOG" id="KOG2355">
    <property type="taxonomic scope" value="Eukaryota"/>
</dbReference>
<evidence type="ECO:0000313" key="5">
    <source>
        <dbReference type="EMBL" id="AAZ11843.1"/>
    </source>
</evidence>
<dbReference type="GO" id="GO:0005524">
    <property type="term" value="F:ATP binding"/>
    <property type="evidence" value="ECO:0000255"/>
    <property type="project" value="GeneDB"/>
</dbReference>
<dbReference type="Gene3D" id="3.40.50.300">
    <property type="entry name" value="P-loop containing nucleotide triphosphate hydrolases"/>
    <property type="match status" value="2"/>
</dbReference>
<reference evidence="5" key="5">
    <citation type="submission" date="2005-04" db="EMBL/GenBank/DDBJ databases">
        <title>Sequencing, closure, and annotation of Trypanosoma brucei chromosomes 2 through 8.</title>
        <authorList>
            <person name="Ghedin E."/>
            <person name="Blandin G."/>
            <person name="Bartholomeu D."/>
            <person name="Caler E."/>
            <person name="Haas B."/>
            <person name="Hannick L."/>
            <person name="Shallom J."/>
            <person name="Hou L."/>
            <person name="Djikeng A."/>
            <person name="Feldblyum T."/>
            <person name="Hostetler J."/>
            <person name="Johnson J."/>
            <person name="Jones K."/>
            <person name="Koo H.L."/>
            <person name="Larkin C."/>
            <person name="Pai G."/>
            <person name="Peterson J."/>
            <person name="Khalak H.G."/>
            <person name="Salzberg S."/>
            <person name="Simpson A.J."/>
            <person name="Tallon L."/>
            <person name="Van Aken S."/>
            <person name="Wanless D."/>
            <person name="White O."/>
            <person name="Wortman J."/>
            <person name="Fraser C.M."/>
            <person name="El-Sayed N.M.A."/>
        </authorList>
    </citation>
    <scope>NUCLEOTIDE SEQUENCE</scope>
    <source>
        <strain evidence="5">927/4 GUTat10.1</strain>
    </source>
</reference>
<dbReference type="SUPFAM" id="SSF52540">
    <property type="entry name" value="P-loop containing nucleoside triphosphate hydrolases"/>
    <property type="match status" value="2"/>
</dbReference>
<accession>Q583Q3</accession>
<dbReference type="OrthoDB" id="6512918at2759"/>
<dbReference type="FunFam" id="3.40.50.300:FF:002144">
    <property type="entry name" value="CCR4-associated factor 16, putative"/>
    <property type="match status" value="1"/>
</dbReference>
<evidence type="ECO:0000313" key="4">
    <source>
        <dbReference type="EMBL" id="AAX80984.1"/>
    </source>
</evidence>
<dbReference type="GO" id="GO:0005737">
    <property type="term" value="C:cytoplasm"/>
    <property type="evidence" value="ECO:0006056"/>
    <property type="project" value="Others"/>
</dbReference>
<dbReference type="PANTHER" id="PTHR43158:SF2">
    <property type="entry name" value="SKFA PEPTIDE EXPORT ATP-BINDING PROTEIN SKFE"/>
    <property type="match status" value="1"/>
</dbReference>
<evidence type="ECO:0000256" key="1">
    <source>
        <dbReference type="ARBA" id="ARBA00022741"/>
    </source>
</evidence>
<keyword evidence="6" id="KW-1185">Reference proteome</keyword>
<reference evidence="5" key="2">
    <citation type="journal article" date="2005" name="Science">
        <title>Comparative genomics of trypanosomatid parasitic protozoa.</title>
        <authorList>
            <person name="El-Sayed N.M."/>
            <person name="Myler P.J."/>
            <person name="Blandin G."/>
            <person name="Berriman M."/>
            <person name="Crabtree J."/>
            <person name="Aggarwal G."/>
            <person name="Caler E."/>
            <person name="Renauld H."/>
            <person name="Worthey E.A."/>
            <person name="Hertz-Fowler C."/>
            <person name="Ghedin E."/>
            <person name="Peacock C."/>
            <person name="Bartholomeu D.C."/>
            <person name="Haas B.J."/>
            <person name="Tran A.N."/>
            <person name="Wortman J.R."/>
            <person name="Alsmark U.C."/>
            <person name="Angiuoli S."/>
            <person name="Anupama A."/>
            <person name="Badger J."/>
            <person name="Bringaud F."/>
            <person name="Cadag E."/>
            <person name="Carlton J.M."/>
            <person name="Cerqueira G.C."/>
            <person name="Creasy T."/>
            <person name="Delcher A.L."/>
            <person name="Djikeng A."/>
            <person name="Embley T.M."/>
            <person name="Hauser C."/>
            <person name="Ivens A.C."/>
            <person name="Kummerfeld S.K."/>
            <person name="Pereira-Leal J.B."/>
            <person name="Nilsson D."/>
            <person name="Peterson J."/>
            <person name="Salzberg S.L."/>
            <person name="Shallom J."/>
            <person name="Silva J.C."/>
            <person name="Sundaram J."/>
            <person name="Westenberger S."/>
            <person name="White O."/>
            <person name="Melville S.E."/>
            <person name="Donelson J.E."/>
            <person name="Andersson B."/>
            <person name="Stuart K.D."/>
            <person name="Hall N."/>
        </authorList>
    </citation>
    <scope>NUCLEOTIDE SEQUENCE</scope>
    <source>
        <strain evidence="5">927/4 GUTat10.1</strain>
    </source>
</reference>
<gene>
    <name evidence="5" type="primary">Tb06.5F5.330</name>
    <name evidence="4" type="ORF">Tb927.6.2810</name>
</gene>
<feature type="domain" description="ABC transporter" evidence="3">
    <location>
        <begin position="282"/>
        <end position="506"/>
    </location>
</feature>
<proteinExistence type="predicted"/>
<name>Q583Q3_TRYB2</name>
<evidence type="ECO:0000259" key="3">
    <source>
        <dbReference type="PROSITE" id="PS50893"/>
    </source>
</evidence>
<dbReference type="SMART" id="SM00382">
    <property type="entry name" value="AAA"/>
    <property type="match status" value="2"/>
</dbReference>
<dbReference type="GO" id="GO:0016887">
    <property type="term" value="F:ATP hydrolysis activity"/>
    <property type="evidence" value="ECO:0007669"/>
    <property type="project" value="InterPro"/>
</dbReference>
<protein>
    <submittedName>
        <fullName evidence="4">ABC transporter, putative</fullName>
    </submittedName>
</protein>
<keyword evidence="2" id="KW-0067">ATP-binding</keyword>
<dbReference type="GO" id="GO:0005886">
    <property type="term" value="C:plasma membrane"/>
    <property type="evidence" value="ECO:0000318"/>
    <property type="project" value="GO_Central"/>
</dbReference>
<dbReference type="RefSeq" id="XP_845402.1">
    <property type="nucleotide sequence ID" value="XM_840309.1"/>
</dbReference>
<dbReference type="GeneID" id="3657917"/>
<dbReference type="OMA" id="DWDVRHI"/>